<dbReference type="Gene3D" id="1.10.10.60">
    <property type="entry name" value="Homeodomain-like"/>
    <property type="match status" value="2"/>
</dbReference>
<comment type="subcellular location">
    <subcellularLocation>
        <location evidence="1">Nucleus</location>
    </subcellularLocation>
</comment>
<dbReference type="AlphaFoldDB" id="A0A9N9XNZ8"/>
<dbReference type="InterPro" id="IPR009057">
    <property type="entry name" value="Homeodomain-like_sf"/>
</dbReference>
<evidence type="ECO:0000259" key="5">
    <source>
        <dbReference type="Pfam" id="PF09607"/>
    </source>
</evidence>
<feature type="region of interest" description="Disordered" evidence="4">
    <location>
        <begin position="1"/>
        <end position="26"/>
    </location>
</feature>
<evidence type="ECO:0000313" key="7">
    <source>
        <dbReference type="Proteomes" id="UP001153712"/>
    </source>
</evidence>
<dbReference type="GO" id="GO:0005634">
    <property type="term" value="C:nucleus"/>
    <property type="evidence" value="ECO:0007669"/>
    <property type="project" value="UniProtKB-SubCell"/>
</dbReference>
<dbReference type="PANTHER" id="PTHR33215:SF13">
    <property type="entry name" value="PROTEIN DISTAL ANTENNA"/>
    <property type="match status" value="1"/>
</dbReference>
<feature type="domain" description="Brinker DNA-binding" evidence="5">
    <location>
        <begin position="368"/>
        <end position="418"/>
    </location>
</feature>
<dbReference type="Pfam" id="PF09607">
    <property type="entry name" value="BrkDBD"/>
    <property type="match status" value="2"/>
</dbReference>
<sequence length="430" mass="48246">MAHGASLKAHNPSNNSSSNSKAGVGSRRIFAPNFKLRVLDSYRNDPDCKGNQRATARKYGIHRRQIQKWLQVESALRNAVKKDGCIEPAEGARERDAKESIEAALDGENRRQRGDDEDRRVPALTTDSVADVCALRGEAAGGPLDLSFKRPAEMSMSMSLSMTNAAPAPAIGPVSSWPVQDGNLDGAGRIQVSKSLRDSPVPQPPPHQDIWDLSFKTRKRRRTPSPGPEQPSKSVKLFKPYLLDDIDITKLNNNNNNNNKEMDDREGRGEKDPVAYGENDKERDGDCSSVCCSAVCSYYNGVCDIKSEYCGSYSLHELQPSYYYYYHHHPSYRGEFDCYEDGLRKNGADCTGCCYEDISYGQNGLKHRQSYSLDFKLSAIDCYYQDSVCKGNQRAVANKYNIHRRQVQKWLKQAEELRLKNESLKQIHAA</sequence>
<evidence type="ECO:0000256" key="1">
    <source>
        <dbReference type="ARBA" id="ARBA00004123"/>
    </source>
</evidence>
<dbReference type="PANTHER" id="PTHR33215">
    <property type="entry name" value="PROTEIN DISTAL ANTENNA"/>
    <property type="match status" value="1"/>
</dbReference>
<dbReference type="GO" id="GO:0003677">
    <property type="term" value="F:DNA binding"/>
    <property type="evidence" value="ECO:0007669"/>
    <property type="project" value="UniProtKB-KW"/>
</dbReference>
<feature type="domain" description="Brinker DNA-binding" evidence="5">
    <location>
        <begin position="25"/>
        <end position="80"/>
    </location>
</feature>
<dbReference type="OrthoDB" id="7764420at2759"/>
<feature type="compositionally biased region" description="Basic and acidic residues" evidence="4">
    <location>
        <begin position="260"/>
        <end position="281"/>
    </location>
</feature>
<keyword evidence="3" id="KW-0175">Coiled coil</keyword>
<name>A0A9N9XNZ8_PHYSR</name>
<evidence type="ECO:0000256" key="4">
    <source>
        <dbReference type="SAM" id="MobiDB-lite"/>
    </source>
</evidence>
<dbReference type="SUPFAM" id="SSF46689">
    <property type="entry name" value="Homeodomain-like"/>
    <property type="match status" value="1"/>
</dbReference>
<feature type="coiled-coil region" evidence="3">
    <location>
        <begin position="400"/>
        <end position="427"/>
    </location>
</feature>
<reference evidence="6" key="1">
    <citation type="submission" date="2022-01" db="EMBL/GenBank/DDBJ databases">
        <authorList>
            <person name="King R."/>
        </authorList>
    </citation>
    <scope>NUCLEOTIDE SEQUENCE</scope>
</reference>
<dbReference type="Proteomes" id="UP001153712">
    <property type="component" value="Chromosome 4"/>
</dbReference>
<feature type="region of interest" description="Disordered" evidence="4">
    <location>
        <begin position="249"/>
        <end position="281"/>
    </location>
</feature>
<accession>A0A9N9XNZ8</accession>
<keyword evidence="2" id="KW-0238">DNA-binding</keyword>
<proteinExistence type="predicted"/>
<gene>
    <name evidence="6" type="ORF">PHYEVI_LOCUS7969</name>
</gene>
<dbReference type="InterPro" id="IPR051839">
    <property type="entry name" value="RD_transcriptional_regulator"/>
</dbReference>
<dbReference type="EMBL" id="OU900097">
    <property type="protein sequence ID" value="CAG9861634.1"/>
    <property type="molecule type" value="Genomic_DNA"/>
</dbReference>
<organism evidence="6 7">
    <name type="scientific">Phyllotreta striolata</name>
    <name type="common">Striped flea beetle</name>
    <name type="synonym">Crioceris striolata</name>
    <dbReference type="NCBI Taxonomy" id="444603"/>
    <lineage>
        <taxon>Eukaryota</taxon>
        <taxon>Metazoa</taxon>
        <taxon>Ecdysozoa</taxon>
        <taxon>Arthropoda</taxon>
        <taxon>Hexapoda</taxon>
        <taxon>Insecta</taxon>
        <taxon>Pterygota</taxon>
        <taxon>Neoptera</taxon>
        <taxon>Endopterygota</taxon>
        <taxon>Coleoptera</taxon>
        <taxon>Polyphaga</taxon>
        <taxon>Cucujiformia</taxon>
        <taxon>Chrysomeloidea</taxon>
        <taxon>Chrysomelidae</taxon>
        <taxon>Galerucinae</taxon>
        <taxon>Alticini</taxon>
        <taxon>Phyllotreta</taxon>
    </lineage>
</organism>
<evidence type="ECO:0000256" key="3">
    <source>
        <dbReference type="SAM" id="Coils"/>
    </source>
</evidence>
<keyword evidence="7" id="KW-1185">Reference proteome</keyword>
<feature type="region of interest" description="Disordered" evidence="4">
    <location>
        <begin position="90"/>
        <end position="120"/>
    </location>
</feature>
<evidence type="ECO:0000256" key="2">
    <source>
        <dbReference type="ARBA" id="ARBA00023125"/>
    </source>
</evidence>
<dbReference type="InterPro" id="IPR018586">
    <property type="entry name" value="Brinker_DNA-bd"/>
</dbReference>
<protein>
    <recommendedName>
        <fullName evidence="5">Brinker DNA-binding domain-containing protein</fullName>
    </recommendedName>
</protein>
<evidence type="ECO:0000313" key="6">
    <source>
        <dbReference type="EMBL" id="CAG9861634.1"/>
    </source>
</evidence>
<feature type="region of interest" description="Disordered" evidence="4">
    <location>
        <begin position="195"/>
        <end position="236"/>
    </location>
</feature>